<dbReference type="HOGENOM" id="CLU_781315_0_0_1"/>
<dbReference type="InterPro" id="IPR052954">
    <property type="entry name" value="GPCR-Ligand_Int"/>
</dbReference>
<comment type="subcellular location">
    <subcellularLocation>
        <location evidence="1">Membrane</location>
    </subcellularLocation>
</comment>
<dbReference type="Pfam" id="PF10324">
    <property type="entry name" value="7TM_GPCR_Srw"/>
    <property type="match status" value="1"/>
</dbReference>
<dbReference type="GO" id="GO:0016020">
    <property type="term" value="C:membrane"/>
    <property type="evidence" value="ECO:0007669"/>
    <property type="project" value="UniProtKB-SubCell"/>
</dbReference>
<dbReference type="Gene3D" id="1.20.1070.10">
    <property type="entry name" value="Rhodopsin 7-helix transmembrane proteins"/>
    <property type="match status" value="1"/>
</dbReference>
<dbReference type="SUPFAM" id="SSF81321">
    <property type="entry name" value="Family A G protein-coupled receptor-like"/>
    <property type="match status" value="1"/>
</dbReference>
<reference evidence="6" key="1">
    <citation type="journal article" date="2012" name="Nature">
        <title>The oyster genome reveals stress adaptation and complexity of shell formation.</title>
        <authorList>
            <person name="Zhang G."/>
            <person name="Fang X."/>
            <person name="Guo X."/>
            <person name="Li L."/>
            <person name="Luo R."/>
            <person name="Xu F."/>
            <person name="Yang P."/>
            <person name="Zhang L."/>
            <person name="Wang X."/>
            <person name="Qi H."/>
            <person name="Xiong Z."/>
            <person name="Que H."/>
            <person name="Xie Y."/>
            <person name="Holland P.W."/>
            <person name="Paps J."/>
            <person name="Zhu Y."/>
            <person name="Wu F."/>
            <person name="Chen Y."/>
            <person name="Wang J."/>
            <person name="Peng C."/>
            <person name="Meng J."/>
            <person name="Yang L."/>
            <person name="Liu J."/>
            <person name="Wen B."/>
            <person name="Zhang N."/>
            <person name="Huang Z."/>
            <person name="Zhu Q."/>
            <person name="Feng Y."/>
            <person name="Mount A."/>
            <person name="Hedgecock D."/>
            <person name="Xu Z."/>
            <person name="Liu Y."/>
            <person name="Domazet-Loso T."/>
            <person name="Du Y."/>
            <person name="Sun X."/>
            <person name="Zhang S."/>
            <person name="Liu B."/>
            <person name="Cheng P."/>
            <person name="Jiang X."/>
            <person name="Li J."/>
            <person name="Fan D."/>
            <person name="Wang W."/>
            <person name="Fu W."/>
            <person name="Wang T."/>
            <person name="Wang B."/>
            <person name="Zhang J."/>
            <person name="Peng Z."/>
            <person name="Li Y."/>
            <person name="Li N."/>
            <person name="Wang J."/>
            <person name="Chen M."/>
            <person name="He Y."/>
            <person name="Tan F."/>
            <person name="Song X."/>
            <person name="Zheng Q."/>
            <person name="Huang R."/>
            <person name="Yang H."/>
            <person name="Du X."/>
            <person name="Chen L."/>
            <person name="Yang M."/>
            <person name="Gaffney P.M."/>
            <person name="Wang S."/>
            <person name="Luo L."/>
            <person name="She Z."/>
            <person name="Ming Y."/>
            <person name="Huang W."/>
            <person name="Zhang S."/>
            <person name="Huang B."/>
            <person name="Zhang Y."/>
            <person name="Qu T."/>
            <person name="Ni P."/>
            <person name="Miao G."/>
            <person name="Wang J."/>
            <person name="Wang Q."/>
            <person name="Steinberg C.E."/>
            <person name="Wang H."/>
            <person name="Li N."/>
            <person name="Qian L."/>
            <person name="Zhang G."/>
            <person name="Li Y."/>
            <person name="Yang H."/>
            <person name="Liu X."/>
            <person name="Wang J."/>
            <person name="Yin Y."/>
            <person name="Wang J."/>
        </authorList>
    </citation>
    <scope>NUCLEOTIDE SEQUENCE [LARGE SCALE GENOMIC DNA]</scope>
    <source>
        <strain evidence="6">05x7-T-G4-1.051#20</strain>
    </source>
</reference>
<evidence type="ECO:0000256" key="3">
    <source>
        <dbReference type="ARBA" id="ARBA00022989"/>
    </source>
</evidence>
<dbReference type="PANTHER" id="PTHR46641">
    <property type="entry name" value="FMRFAMIDE RECEPTOR-RELATED"/>
    <property type="match status" value="1"/>
</dbReference>
<name>K1Q9W6_MAGGI</name>
<proteinExistence type="predicted"/>
<keyword evidence="4" id="KW-0472">Membrane</keyword>
<evidence type="ECO:0000256" key="1">
    <source>
        <dbReference type="ARBA" id="ARBA00004370"/>
    </source>
</evidence>
<feature type="domain" description="G-protein coupled receptors family 1 profile" evidence="5">
    <location>
        <begin position="1"/>
        <end position="210"/>
    </location>
</feature>
<gene>
    <name evidence="6" type="ORF">CGI_10005047</name>
</gene>
<evidence type="ECO:0000256" key="4">
    <source>
        <dbReference type="ARBA" id="ARBA00023136"/>
    </source>
</evidence>
<organism evidence="6">
    <name type="scientific">Magallana gigas</name>
    <name type="common">Pacific oyster</name>
    <name type="synonym">Crassostrea gigas</name>
    <dbReference type="NCBI Taxonomy" id="29159"/>
    <lineage>
        <taxon>Eukaryota</taxon>
        <taxon>Metazoa</taxon>
        <taxon>Spiralia</taxon>
        <taxon>Lophotrochozoa</taxon>
        <taxon>Mollusca</taxon>
        <taxon>Bivalvia</taxon>
        <taxon>Autobranchia</taxon>
        <taxon>Pteriomorphia</taxon>
        <taxon>Ostreida</taxon>
        <taxon>Ostreoidea</taxon>
        <taxon>Ostreidae</taxon>
        <taxon>Magallana</taxon>
    </lineage>
</organism>
<evidence type="ECO:0000259" key="5">
    <source>
        <dbReference type="PROSITE" id="PS50262"/>
    </source>
</evidence>
<dbReference type="PROSITE" id="PS50262">
    <property type="entry name" value="G_PROTEIN_RECEP_F1_2"/>
    <property type="match status" value="1"/>
</dbReference>
<dbReference type="GO" id="GO:0008528">
    <property type="term" value="F:G protein-coupled peptide receptor activity"/>
    <property type="evidence" value="ECO:0007669"/>
    <property type="project" value="InterPro"/>
</dbReference>
<sequence>MTSNWLTALLGVQRLVAIALPFKHTILFNSRASCVQIAVIVAVSVLLNLYEALGIYISELPIYETWYYNETLPSSCTRDFSQGLVSAFGDPAKSNTLFFIFSGLLYRLLPVLILIVTTVMLVYFLYKRQKMRTSDTQRKKQIQRMTILIFLILVVFLIAEIQDGITYFIYAAELSQDKKRQILSKEDDIMRDTISSMLSLISYAYNFWIFFLMKTDSNLKETECVSVRETMNKKKYDMVLRPCDERLSSICQKKYGVGIFFGVVFAIVILLSIFGFLRKGGGVCIRNYIQTLRDLTRCNEDQTAPPSNRWTLQFLVMMDFARLGECVSLLFIILYPKYHHTYEWNSKVTVLTTCF</sequence>
<dbReference type="InterPro" id="IPR019427">
    <property type="entry name" value="7TM_GPCR_serpentine_rcpt_Srw"/>
</dbReference>
<keyword evidence="3" id="KW-1133">Transmembrane helix</keyword>
<dbReference type="InterPro" id="IPR017452">
    <property type="entry name" value="GPCR_Rhodpsn_7TM"/>
</dbReference>
<protein>
    <recommendedName>
        <fullName evidence="5">G-protein coupled receptors family 1 profile domain-containing protein</fullName>
    </recommendedName>
</protein>
<dbReference type="EMBL" id="JH816983">
    <property type="protein sequence ID" value="EKC28079.1"/>
    <property type="molecule type" value="Genomic_DNA"/>
</dbReference>
<accession>K1Q9W6</accession>
<evidence type="ECO:0000313" key="6">
    <source>
        <dbReference type="EMBL" id="EKC28079.1"/>
    </source>
</evidence>
<evidence type="ECO:0000256" key="2">
    <source>
        <dbReference type="ARBA" id="ARBA00022692"/>
    </source>
</evidence>
<keyword evidence="2" id="KW-0812">Transmembrane</keyword>
<dbReference type="InParanoid" id="K1Q9W6"/>
<dbReference type="AlphaFoldDB" id="K1Q9W6"/>